<gene>
    <name evidence="1" type="ORF">GGR08_001383</name>
</gene>
<dbReference type="AlphaFoldDB" id="A0A840E7K8"/>
<sequence length="91" mass="10113">MSLKPFAISELSDPSQVRVVLYSGGGFVHAPLHGVFDLLKAALKIELAGSVKDLEKRLDTLRDVISKNETKSICCLQLFYMNPLKNPSFYV</sequence>
<dbReference type="EMBL" id="JACIFE010000020">
    <property type="protein sequence ID" value="MBB4077066.1"/>
    <property type="molecule type" value="Genomic_DNA"/>
</dbReference>
<reference evidence="1 2" key="1">
    <citation type="submission" date="2020-08" db="EMBL/GenBank/DDBJ databases">
        <title>Genomic Encyclopedia of Type Strains, Phase IV (KMG-IV): sequencing the most valuable type-strain genomes for metagenomic binning, comparative biology and taxonomic classification.</title>
        <authorList>
            <person name="Goeker M."/>
        </authorList>
    </citation>
    <scope>NUCLEOTIDE SEQUENCE [LARGE SCALE GENOMIC DNA]</scope>
    <source>
        <strain evidence="1 2">DSM 100694</strain>
    </source>
</reference>
<dbReference type="Proteomes" id="UP000585970">
    <property type="component" value="Unassembled WGS sequence"/>
</dbReference>
<dbReference type="RefSeq" id="WP_246350155.1">
    <property type="nucleotide sequence ID" value="NZ_JACIFE010000020.1"/>
</dbReference>
<accession>A0A840E7K8</accession>
<organism evidence="1 2">
    <name type="scientific">Bartonella fuyuanensis</name>
    <dbReference type="NCBI Taxonomy" id="1460968"/>
    <lineage>
        <taxon>Bacteria</taxon>
        <taxon>Pseudomonadati</taxon>
        <taxon>Pseudomonadota</taxon>
        <taxon>Alphaproteobacteria</taxon>
        <taxon>Hyphomicrobiales</taxon>
        <taxon>Bartonellaceae</taxon>
        <taxon>Bartonella</taxon>
    </lineage>
</organism>
<evidence type="ECO:0000313" key="2">
    <source>
        <dbReference type="Proteomes" id="UP000585970"/>
    </source>
</evidence>
<keyword evidence="2" id="KW-1185">Reference proteome</keyword>
<proteinExistence type="predicted"/>
<comment type="caution">
    <text evidence="1">The sequence shown here is derived from an EMBL/GenBank/DDBJ whole genome shotgun (WGS) entry which is preliminary data.</text>
</comment>
<name>A0A840E7K8_9HYPH</name>
<protein>
    <submittedName>
        <fullName evidence="1">Uncharacterized protein</fullName>
    </submittedName>
</protein>
<evidence type="ECO:0000313" key="1">
    <source>
        <dbReference type="EMBL" id="MBB4077066.1"/>
    </source>
</evidence>